<reference evidence="3 4" key="1">
    <citation type="submission" date="2024-04" db="EMBL/GenBank/DDBJ databases">
        <authorList>
            <person name="Rising A."/>
            <person name="Reimegard J."/>
            <person name="Sonavane S."/>
            <person name="Akerstrom W."/>
            <person name="Nylinder S."/>
            <person name="Hedman E."/>
            <person name="Kallberg Y."/>
        </authorList>
    </citation>
    <scope>NUCLEOTIDE SEQUENCE [LARGE SCALE GENOMIC DNA]</scope>
</reference>
<feature type="transmembrane region" description="Helical" evidence="2">
    <location>
        <begin position="67"/>
        <end position="92"/>
    </location>
</feature>
<evidence type="ECO:0000313" key="4">
    <source>
        <dbReference type="Proteomes" id="UP001497382"/>
    </source>
</evidence>
<evidence type="ECO:0000313" key="3">
    <source>
        <dbReference type="EMBL" id="CAL1266070.1"/>
    </source>
</evidence>
<proteinExistence type="predicted"/>
<keyword evidence="2" id="KW-1133">Transmembrane helix</keyword>
<feature type="region of interest" description="Disordered" evidence="1">
    <location>
        <begin position="198"/>
        <end position="225"/>
    </location>
</feature>
<feature type="transmembrane region" description="Helical" evidence="2">
    <location>
        <begin position="104"/>
        <end position="124"/>
    </location>
</feature>
<gene>
    <name evidence="3" type="ORF">LARSCL_LOCUS2901</name>
</gene>
<evidence type="ECO:0000256" key="2">
    <source>
        <dbReference type="SAM" id="Phobius"/>
    </source>
</evidence>
<dbReference type="Proteomes" id="UP001497382">
    <property type="component" value="Unassembled WGS sequence"/>
</dbReference>
<feature type="non-terminal residue" evidence="3">
    <location>
        <position position="246"/>
    </location>
</feature>
<feature type="non-terminal residue" evidence="3">
    <location>
        <position position="1"/>
    </location>
</feature>
<accession>A0AAV1Z3U7</accession>
<protein>
    <submittedName>
        <fullName evidence="3">Uncharacterized protein</fullName>
    </submittedName>
</protein>
<feature type="transmembrane region" description="Helical" evidence="2">
    <location>
        <begin position="29"/>
        <end position="47"/>
    </location>
</feature>
<keyword evidence="4" id="KW-1185">Reference proteome</keyword>
<dbReference type="PANTHER" id="PTHR36694">
    <property type="entry name" value="PASIFLORA 1, ISOFORM A-RELATED"/>
    <property type="match status" value="1"/>
</dbReference>
<comment type="caution">
    <text evidence="3">The sequence shown here is derived from an EMBL/GenBank/DDBJ whole genome shotgun (WGS) entry which is preliminary data.</text>
</comment>
<dbReference type="PANTHER" id="PTHR36694:SF11">
    <property type="entry name" value="LP21121P-RELATED"/>
    <property type="match status" value="1"/>
</dbReference>
<feature type="compositionally biased region" description="Basic and acidic residues" evidence="1">
    <location>
        <begin position="211"/>
        <end position="225"/>
    </location>
</feature>
<name>A0AAV1Z3U7_9ARAC</name>
<sequence length="246" mass="27849">KILIIQIRNSFISTYLYEILTDIIESDKLWILLSKAIALSGVLSAVSNFVEIFPTPGDPIIYSLLEIVFFLGIHGIVFHVVFLTVSIILIIGSMKDIPPLLIPWIAWTPFFILAIIVNVVMILIHNAALAVPVVCFTIFVFMVKIYSTLIVTYQFKELVKYETRRTYLEGLTGVRQSGPGFSAYFDRDRQSVRVIPMDESEAGPSSSNSDQPRKKSRLLDRPSMRDRLSHTYAKVLMSTQQQQNSS</sequence>
<keyword evidence="2" id="KW-0472">Membrane</keyword>
<evidence type="ECO:0000256" key="1">
    <source>
        <dbReference type="SAM" id="MobiDB-lite"/>
    </source>
</evidence>
<dbReference type="AlphaFoldDB" id="A0AAV1Z3U7"/>
<organism evidence="3 4">
    <name type="scientific">Larinioides sclopetarius</name>
    <dbReference type="NCBI Taxonomy" id="280406"/>
    <lineage>
        <taxon>Eukaryota</taxon>
        <taxon>Metazoa</taxon>
        <taxon>Ecdysozoa</taxon>
        <taxon>Arthropoda</taxon>
        <taxon>Chelicerata</taxon>
        <taxon>Arachnida</taxon>
        <taxon>Araneae</taxon>
        <taxon>Araneomorphae</taxon>
        <taxon>Entelegynae</taxon>
        <taxon>Araneoidea</taxon>
        <taxon>Araneidae</taxon>
        <taxon>Larinioides</taxon>
    </lineage>
</organism>
<keyword evidence="2" id="KW-0812">Transmembrane</keyword>
<dbReference type="EMBL" id="CAXIEN010000020">
    <property type="protein sequence ID" value="CAL1266070.1"/>
    <property type="molecule type" value="Genomic_DNA"/>
</dbReference>
<feature type="transmembrane region" description="Helical" evidence="2">
    <location>
        <begin position="130"/>
        <end position="155"/>
    </location>
</feature>